<evidence type="ECO:0000256" key="6">
    <source>
        <dbReference type="ARBA" id="ARBA00038861"/>
    </source>
</evidence>
<keyword evidence="11" id="KW-0963">Cytoplasm</keyword>
<evidence type="ECO:0000313" key="15">
    <source>
        <dbReference type="EMBL" id="MDF1584912.1"/>
    </source>
</evidence>
<feature type="binding site" evidence="11">
    <location>
        <position position="140"/>
    </location>
    <ligand>
        <name>S-adenosyl-L-methionine</name>
        <dbReference type="ChEBI" id="CHEBI:59789"/>
    </ligand>
</feature>
<feature type="binding site" evidence="11">
    <location>
        <position position="100"/>
    </location>
    <ligand>
        <name>S-adenosyl-L-methionine</name>
        <dbReference type="ChEBI" id="CHEBI:59789"/>
    </ligand>
</feature>
<evidence type="ECO:0000256" key="9">
    <source>
        <dbReference type="ARBA" id="ARBA00042745"/>
    </source>
</evidence>
<dbReference type="Pfam" id="PF01728">
    <property type="entry name" value="FtsJ"/>
    <property type="match status" value="1"/>
</dbReference>
<evidence type="ECO:0000256" key="5">
    <source>
        <dbReference type="ARBA" id="ARBA00037569"/>
    </source>
</evidence>
<evidence type="ECO:0000256" key="1">
    <source>
        <dbReference type="ARBA" id="ARBA00022552"/>
    </source>
</evidence>
<comment type="function">
    <text evidence="5 11">Specifically methylates the uridine in position 2552 of 23S rRNA at the 2'-O position of the ribose in the fully assembled 50S ribosomal subunit.</text>
</comment>
<feature type="binding site" evidence="11">
    <location>
        <position position="116"/>
    </location>
    <ligand>
        <name>S-adenosyl-L-methionine</name>
        <dbReference type="ChEBI" id="CHEBI:59789"/>
    </ligand>
</feature>
<feature type="binding site" evidence="11">
    <location>
        <position position="83"/>
    </location>
    <ligand>
        <name>S-adenosyl-L-methionine</name>
        <dbReference type="ChEBI" id="CHEBI:59789"/>
    </ligand>
</feature>
<evidence type="ECO:0000256" key="11">
    <source>
        <dbReference type="HAMAP-Rule" id="MF_01547"/>
    </source>
</evidence>
<name>A0AAP3V124_9PROT</name>
<reference evidence="15 16" key="1">
    <citation type="submission" date="2023-03" db="EMBL/GenBank/DDBJ databases">
        <title>YIM 152171 draft genome.</title>
        <authorList>
            <person name="Yang Z."/>
        </authorList>
    </citation>
    <scope>NUCLEOTIDE SEQUENCE [LARGE SCALE GENOMIC DNA]</scope>
    <source>
        <strain evidence="15 16">YIM 152171</strain>
    </source>
</reference>
<dbReference type="EC" id="2.1.1.166" evidence="6 11"/>
<dbReference type="GO" id="GO:0005737">
    <property type="term" value="C:cytoplasm"/>
    <property type="evidence" value="ECO:0007669"/>
    <property type="project" value="UniProtKB-SubCell"/>
</dbReference>
<proteinExistence type="inferred from homology"/>
<dbReference type="SUPFAM" id="SSF53335">
    <property type="entry name" value="S-adenosyl-L-methionine-dependent methyltransferases"/>
    <property type="match status" value="1"/>
</dbReference>
<evidence type="ECO:0000256" key="13">
    <source>
        <dbReference type="SAM" id="MobiDB-lite"/>
    </source>
</evidence>
<feature type="compositionally biased region" description="Basic residues" evidence="13">
    <location>
        <begin position="14"/>
        <end position="27"/>
    </location>
</feature>
<dbReference type="Gene3D" id="3.40.50.150">
    <property type="entry name" value="Vaccinia Virus protein VP39"/>
    <property type="match status" value="1"/>
</dbReference>
<keyword evidence="2 11" id="KW-0489">Methyltransferase</keyword>
<comment type="caution">
    <text evidence="15">The sequence shown here is derived from an EMBL/GenBank/DDBJ whole genome shotgun (WGS) entry which is preliminary data.</text>
</comment>
<dbReference type="InterPro" id="IPR015507">
    <property type="entry name" value="rRNA-MeTfrase_E"/>
</dbReference>
<dbReference type="GO" id="GO:0008650">
    <property type="term" value="F:rRNA (uridine-2'-O-)-methyltransferase activity"/>
    <property type="evidence" value="ECO:0007669"/>
    <property type="project" value="UniProtKB-UniRule"/>
</dbReference>
<keyword evidence="4 11" id="KW-0949">S-adenosyl-L-methionine</keyword>
<dbReference type="RefSeq" id="WP_327787320.1">
    <property type="nucleotide sequence ID" value="NZ_JARGEQ010000002.1"/>
</dbReference>
<comment type="subcellular location">
    <subcellularLocation>
        <location evidence="11">Cytoplasm</location>
    </subcellularLocation>
</comment>
<comment type="similarity">
    <text evidence="11">Belongs to the class I-like SAM-binding methyltransferase superfamily. RNA methyltransferase RlmE family.</text>
</comment>
<evidence type="ECO:0000313" key="16">
    <source>
        <dbReference type="Proteomes" id="UP001301140"/>
    </source>
</evidence>
<dbReference type="PANTHER" id="PTHR10920">
    <property type="entry name" value="RIBOSOMAL RNA METHYLTRANSFERASE"/>
    <property type="match status" value="1"/>
</dbReference>
<feature type="domain" description="Ribosomal RNA methyltransferase FtsJ" evidence="14">
    <location>
        <begin position="51"/>
        <end position="222"/>
    </location>
</feature>
<feature type="region of interest" description="Disordered" evidence="13">
    <location>
        <begin position="1"/>
        <end position="28"/>
    </location>
</feature>
<dbReference type="AlphaFoldDB" id="A0AAP3V124"/>
<evidence type="ECO:0000259" key="14">
    <source>
        <dbReference type="Pfam" id="PF01728"/>
    </source>
</evidence>
<dbReference type="PIRSF" id="PIRSF005461">
    <property type="entry name" value="23S_rRNA_mtase"/>
    <property type="match status" value="1"/>
</dbReference>
<dbReference type="PANTHER" id="PTHR10920:SF18">
    <property type="entry name" value="RRNA METHYLTRANSFERASE 2, MITOCHONDRIAL"/>
    <property type="match status" value="1"/>
</dbReference>
<feature type="compositionally biased region" description="Gly residues" evidence="13">
    <location>
        <begin position="1"/>
        <end position="11"/>
    </location>
</feature>
<evidence type="ECO:0000256" key="2">
    <source>
        <dbReference type="ARBA" id="ARBA00022603"/>
    </source>
</evidence>
<keyword evidence="1 11" id="KW-0698">rRNA processing</keyword>
<keyword evidence="16" id="KW-1185">Reference proteome</keyword>
<comment type="catalytic activity">
    <reaction evidence="10 11">
        <text>uridine(2552) in 23S rRNA + S-adenosyl-L-methionine = 2'-O-methyluridine(2552) in 23S rRNA + S-adenosyl-L-homocysteine + H(+)</text>
        <dbReference type="Rhea" id="RHEA:42720"/>
        <dbReference type="Rhea" id="RHEA-COMP:10202"/>
        <dbReference type="Rhea" id="RHEA-COMP:10203"/>
        <dbReference type="ChEBI" id="CHEBI:15378"/>
        <dbReference type="ChEBI" id="CHEBI:57856"/>
        <dbReference type="ChEBI" id="CHEBI:59789"/>
        <dbReference type="ChEBI" id="CHEBI:65315"/>
        <dbReference type="ChEBI" id="CHEBI:74478"/>
        <dbReference type="EC" id="2.1.1.166"/>
    </reaction>
</comment>
<accession>A0AAP3V124</accession>
<gene>
    <name evidence="11" type="primary">rlmE</name>
    <name evidence="11" type="synonym">ftsJ</name>
    <name evidence="11" type="synonym">rrmJ</name>
    <name evidence="15" type="ORF">PZ740_00770</name>
</gene>
<sequence>MSGGSTGGSGSGTRRLKERVRTARKRSNASTRWLERQLNDPYVHEARRQGYRARSIFKLEELDKRFSLLRRHARIVDLGAAPGSWTQYAAQRGCRVVGVDLLPVQPVAGAEIIEGDFLDPAIQDRLVEMLGGPADMVLSDIAASATGTRAVDRLKAEGVAEAVLAFAERVLRPGGSCLIKLLKGAEAPIMPSARRLFSTCRLLKPDATRSDSSEIFLLATGRRAPEGGAAQEGEGGS</sequence>
<evidence type="ECO:0000256" key="3">
    <source>
        <dbReference type="ARBA" id="ARBA00022679"/>
    </source>
</evidence>
<evidence type="ECO:0000256" key="8">
    <source>
        <dbReference type="ARBA" id="ARBA00041995"/>
    </source>
</evidence>
<dbReference type="Proteomes" id="UP001301140">
    <property type="component" value="Unassembled WGS sequence"/>
</dbReference>
<feature type="active site" description="Proton acceptor" evidence="11 12">
    <location>
        <position position="180"/>
    </location>
</feature>
<dbReference type="InterPro" id="IPR002877">
    <property type="entry name" value="RNA_MeTrfase_FtsJ_dom"/>
</dbReference>
<evidence type="ECO:0000256" key="10">
    <source>
        <dbReference type="ARBA" id="ARBA00048970"/>
    </source>
</evidence>
<dbReference type="InterPro" id="IPR029063">
    <property type="entry name" value="SAM-dependent_MTases_sf"/>
</dbReference>
<evidence type="ECO:0000256" key="7">
    <source>
        <dbReference type="ARBA" id="ARBA00041129"/>
    </source>
</evidence>
<feature type="binding site" evidence="11">
    <location>
        <position position="85"/>
    </location>
    <ligand>
        <name>S-adenosyl-L-methionine</name>
        <dbReference type="ChEBI" id="CHEBI:59789"/>
    </ligand>
</feature>
<evidence type="ECO:0000256" key="4">
    <source>
        <dbReference type="ARBA" id="ARBA00022691"/>
    </source>
</evidence>
<dbReference type="InterPro" id="IPR050082">
    <property type="entry name" value="RNA_methyltr_RlmE"/>
</dbReference>
<protein>
    <recommendedName>
        <fullName evidence="7 11">Ribosomal RNA large subunit methyltransferase E</fullName>
        <ecNumber evidence="6 11">2.1.1.166</ecNumber>
    </recommendedName>
    <alternativeName>
        <fullName evidence="9 11">23S rRNA Um2552 methyltransferase</fullName>
    </alternativeName>
    <alternativeName>
        <fullName evidence="8 11">rRNA (uridine-2'-O-)-methyltransferase</fullName>
    </alternativeName>
</protein>
<dbReference type="EMBL" id="JARGEQ010000002">
    <property type="protein sequence ID" value="MDF1584912.1"/>
    <property type="molecule type" value="Genomic_DNA"/>
</dbReference>
<dbReference type="HAMAP" id="MF_01547">
    <property type="entry name" value="RNA_methyltr_E"/>
    <property type="match status" value="1"/>
</dbReference>
<keyword evidence="3 11" id="KW-0808">Transferase</keyword>
<evidence type="ECO:0000256" key="12">
    <source>
        <dbReference type="PIRSR" id="PIRSR005461-1"/>
    </source>
</evidence>
<organism evidence="15 16">
    <name type="scientific">Marinimicrococcus flavescens</name>
    <dbReference type="NCBI Taxonomy" id="3031815"/>
    <lineage>
        <taxon>Bacteria</taxon>
        <taxon>Pseudomonadati</taxon>
        <taxon>Pseudomonadota</taxon>
        <taxon>Alphaproteobacteria</taxon>
        <taxon>Geminicoccales</taxon>
        <taxon>Geminicoccaceae</taxon>
        <taxon>Marinimicrococcus</taxon>
    </lineage>
</organism>